<organism evidence="1 2">
    <name type="scientific">Lecanicillium saksenae</name>
    <dbReference type="NCBI Taxonomy" id="468837"/>
    <lineage>
        <taxon>Eukaryota</taxon>
        <taxon>Fungi</taxon>
        <taxon>Dikarya</taxon>
        <taxon>Ascomycota</taxon>
        <taxon>Pezizomycotina</taxon>
        <taxon>Sordariomycetes</taxon>
        <taxon>Hypocreomycetidae</taxon>
        <taxon>Hypocreales</taxon>
        <taxon>Cordycipitaceae</taxon>
        <taxon>Lecanicillium</taxon>
    </lineage>
</organism>
<proteinExistence type="predicted"/>
<evidence type="ECO:0000313" key="2">
    <source>
        <dbReference type="Proteomes" id="UP001148737"/>
    </source>
</evidence>
<protein>
    <submittedName>
        <fullName evidence="1">Uncharacterized protein</fullName>
    </submittedName>
</protein>
<gene>
    <name evidence="1" type="ORF">NLG97_g3860</name>
</gene>
<dbReference type="EMBL" id="JANAKD010000345">
    <property type="protein sequence ID" value="KAJ3494772.1"/>
    <property type="molecule type" value="Genomic_DNA"/>
</dbReference>
<dbReference type="Proteomes" id="UP001148737">
    <property type="component" value="Unassembled WGS sequence"/>
</dbReference>
<name>A0ACC1QX48_9HYPO</name>
<keyword evidence="2" id="KW-1185">Reference proteome</keyword>
<comment type="caution">
    <text evidence="1">The sequence shown here is derived from an EMBL/GenBank/DDBJ whole genome shotgun (WGS) entry which is preliminary data.</text>
</comment>
<sequence>MAGMLGSAVSLPNGFASSTKKNATQMCTYTFSEQNSKVKHDGSCAGVLSDTCLKSIQTLQQELRFPENGCPGLGDGALACGDAFSIGLIDLAAEDNCTSDLGSALPGVPKDYRSYEILNKLTPTHHRLDMPKEFDAQIGMPVPVLLFFSLQQEQDGQPQMQHNSQLLCVAPVNVTEGDQAFGSGAVNLRAPRDRLWL</sequence>
<accession>A0ACC1QX48</accession>
<reference evidence="1" key="1">
    <citation type="submission" date="2022-07" db="EMBL/GenBank/DDBJ databases">
        <title>Genome Sequence of Lecanicillium saksenae.</title>
        <authorList>
            <person name="Buettner E."/>
        </authorList>
    </citation>
    <scope>NUCLEOTIDE SEQUENCE</scope>
    <source>
        <strain evidence="1">VT-O1</strain>
    </source>
</reference>
<evidence type="ECO:0000313" key="1">
    <source>
        <dbReference type="EMBL" id="KAJ3494772.1"/>
    </source>
</evidence>